<sequence>MKQSLAMKYFLVIFIVLFSTLCFISQFSSLLEEEDVHLVQDVPKNKQELANQSFPKSQHEHMPSLENYSIPDSKDDHSTLEEVIHMNLNATLINDILKIVHLPHKQKINIHLKANRKCFKPVLRGRLSGPSLHMLEWTYDYSTNKDQDIINGAYQNVQIGKKYFVEIIALFCNEFTFDLNFTSICLEDPGNNRITMDDAHINTIQSSRNMDSTRKRDSLFGQWISHETNSKPLWTRYQPQNCREKNEQKEPRCADKTSIDRFEPYHFEWHNSEKTLWNERQLKELVQKNSNGTAICALGDSHNRVLVNHWNQIFKTKMQEMESSAKNVSEIKEGIQFHWADAQFPHQVKDIFLYNKVKAKGCNTVIVALGQWTAGWPTGLPTLLPQYKEDMLKVVGNIQTYVPSVQHIILRSVHYIPIGDMVGQCPPTDWRSPHVIDLYNKVLREVAEESNVQYIDTNFIISPLWDSPKDWCHYENEAGASEALYILQNVIDQIR</sequence>
<keyword evidence="3" id="KW-1185">Reference proteome</keyword>
<accession>A0AAD3CPY9</accession>
<evidence type="ECO:0000313" key="2">
    <source>
        <dbReference type="EMBL" id="GFH50022.1"/>
    </source>
</evidence>
<dbReference type="SUPFAM" id="SSF52266">
    <property type="entry name" value="SGNH hydrolase"/>
    <property type="match status" value="1"/>
</dbReference>
<evidence type="ECO:0000313" key="3">
    <source>
        <dbReference type="Proteomes" id="UP001054902"/>
    </source>
</evidence>
<dbReference type="Proteomes" id="UP001054902">
    <property type="component" value="Unassembled WGS sequence"/>
</dbReference>
<protein>
    <submittedName>
        <fullName evidence="2">Uncharacterized protein</fullName>
    </submittedName>
</protein>
<dbReference type="EMBL" id="BLLK01000038">
    <property type="protein sequence ID" value="GFH50022.1"/>
    <property type="molecule type" value="Genomic_DNA"/>
</dbReference>
<comment type="caution">
    <text evidence="2">The sequence shown here is derived from an EMBL/GenBank/DDBJ whole genome shotgun (WGS) entry which is preliminary data.</text>
</comment>
<organism evidence="2 3">
    <name type="scientific">Chaetoceros tenuissimus</name>
    <dbReference type="NCBI Taxonomy" id="426638"/>
    <lineage>
        <taxon>Eukaryota</taxon>
        <taxon>Sar</taxon>
        <taxon>Stramenopiles</taxon>
        <taxon>Ochrophyta</taxon>
        <taxon>Bacillariophyta</taxon>
        <taxon>Coscinodiscophyceae</taxon>
        <taxon>Chaetocerotophycidae</taxon>
        <taxon>Chaetocerotales</taxon>
        <taxon>Chaetocerotaceae</taxon>
        <taxon>Chaetoceros</taxon>
    </lineage>
</organism>
<dbReference type="Gene3D" id="3.40.50.1110">
    <property type="entry name" value="SGNH hydrolase"/>
    <property type="match status" value="1"/>
</dbReference>
<dbReference type="InterPro" id="IPR036514">
    <property type="entry name" value="SGNH_hydro_sf"/>
</dbReference>
<reference evidence="2" key="1">
    <citation type="submission" date="2020-02" db="EMBL/GenBank/DDBJ databases">
        <authorList>
            <person name="Hongo Y."/>
            <person name="Kimura K."/>
            <person name="Takaki Y."/>
            <person name="Tomaru Y."/>
        </authorList>
    </citation>
    <scope>NUCLEOTIDE SEQUENCE</scope>
    <source>
        <strain evidence="2">NIES-3715</strain>
    </source>
</reference>
<proteinExistence type="predicted"/>
<evidence type="ECO:0000313" key="1">
    <source>
        <dbReference type="EMBL" id="GFH50019.1"/>
    </source>
</evidence>
<name>A0AAD3CPY9_9STRA</name>
<dbReference type="AlphaFoldDB" id="A0AAD3CPY9"/>
<reference evidence="2 3" key="2">
    <citation type="journal article" date="2021" name="Sci. Rep.">
        <title>The genome of the diatom Chaetoceros tenuissimus carries an ancient integrated fragment of an extant virus.</title>
        <authorList>
            <person name="Hongo Y."/>
            <person name="Kimura K."/>
            <person name="Takaki Y."/>
            <person name="Yoshida Y."/>
            <person name="Baba S."/>
            <person name="Kobayashi G."/>
            <person name="Nagasaki K."/>
            <person name="Hano T."/>
            <person name="Tomaru Y."/>
        </authorList>
    </citation>
    <scope>NUCLEOTIDE SEQUENCE [LARGE SCALE GENOMIC DNA]</scope>
    <source>
        <strain evidence="2 3">NIES-3715</strain>
    </source>
</reference>
<gene>
    <name evidence="1" type="ORF">CTEN210_06495</name>
    <name evidence="2" type="ORF">CTEN210_06498</name>
</gene>
<dbReference type="EMBL" id="BLLK01000038">
    <property type="protein sequence ID" value="GFH50019.1"/>
    <property type="molecule type" value="Genomic_DNA"/>
</dbReference>